<keyword evidence="3 8" id="KW-0812">Transmembrane</keyword>
<dbReference type="InterPro" id="IPR015720">
    <property type="entry name" value="Emp24-like"/>
</dbReference>
<dbReference type="AlphaFoldDB" id="R0IBL0"/>
<proteinExistence type="inferred from homology"/>
<keyword evidence="4" id="KW-0732">Signal</keyword>
<accession>R0IBL0</accession>
<evidence type="ECO:0000256" key="2">
    <source>
        <dbReference type="ARBA" id="ARBA00007104"/>
    </source>
</evidence>
<keyword evidence="12" id="KW-1185">Reference proteome</keyword>
<dbReference type="KEGG" id="crb:17895695"/>
<feature type="domain" description="GOLD" evidence="10">
    <location>
        <begin position="118"/>
        <end position="233"/>
    </location>
</feature>
<evidence type="ECO:0000256" key="8">
    <source>
        <dbReference type="RuleBase" id="RU003827"/>
    </source>
</evidence>
<name>R0IBL0_9BRAS</name>
<evidence type="ECO:0000256" key="3">
    <source>
        <dbReference type="ARBA" id="ARBA00022692"/>
    </source>
</evidence>
<dbReference type="OrthoDB" id="1929172at2759"/>
<evidence type="ECO:0000256" key="4">
    <source>
        <dbReference type="ARBA" id="ARBA00022729"/>
    </source>
</evidence>
<gene>
    <name evidence="11" type="ORF">CARUB_v10020722mg</name>
</gene>
<dbReference type="STRING" id="81985.R0IBL0"/>
<dbReference type="eggNOG" id="KOG1691">
    <property type="taxonomic scope" value="Eukaryota"/>
</dbReference>
<evidence type="ECO:0000256" key="7">
    <source>
        <dbReference type="ARBA" id="ARBA00023136"/>
    </source>
</evidence>
<dbReference type="EMBL" id="KB870806">
    <property type="protein sequence ID" value="EOA35515.1"/>
    <property type="molecule type" value="Genomic_DNA"/>
</dbReference>
<dbReference type="SMART" id="SM01190">
    <property type="entry name" value="EMP24_GP25L"/>
    <property type="match status" value="1"/>
</dbReference>
<protein>
    <recommendedName>
        <fullName evidence="10">GOLD domain-containing protein</fullName>
    </recommendedName>
</protein>
<keyword evidence="5 9" id="KW-1133">Transmembrane helix</keyword>
<organism evidence="11 12">
    <name type="scientific">Capsella rubella</name>
    <dbReference type="NCBI Taxonomy" id="81985"/>
    <lineage>
        <taxon>Eukaryota</taxon>
        <taxon>Viridiplantae</taxon>
        <taxon>Streptophyta</taxon>
        <taxon>Embryophyta</taxon>
        <taxon>Tracheophyta</taxon>
        <taxon>Spermatophyta</taxon>
        <taxon>Magnoliopsida</taxon>
        <taxon>eudicotyledons</taxon>
        <taxon>Gunneridae</taxon>
        <taxon>Pentapetalae</taxon>
        <taxon>rosids</taxon>
        <taxon>malvids</taxon>
        <taxon>Brassicales</taxon>
        <taxon>Brassicaceae</taxon>
        <taxon>Camelineae</taxon>
        <taxon>Capsella</taxon>
    </lineage>
</organism>
<evidence type="ECO:0000256" key="1">
    <source>
        <dbReference type="ARBA" id="ARBA00004479"/>
    </source>
</evidence>
<dbReference type="InterPro" id="IPR009038">
    <property type="entry name" value="GOLD_dom"/>
</dbReference>
<dbReference type="PROSITE" id="PS50866">
    <property type="entry name" value="GOLD"/>
    <property type="match status" value="1"/>
</dbReference>
<evidence type="ECO:0000259" key="10">
    <source>
        <dbReference type="PROSITE" id="PS50866"/>
    </source>
</evidence>
<evidence type="ECO:0000313" key="11">
    <source>
        <dbReference type="EMBL" id="EOA35515.1"/>
    </source>
</evidence>
<evidence type="ECO:0000256" key="6">
    <source>
        <dbReference type="ARBA" id="ARBA00023054"/>
    </source>
</evidence>
<keyword evidence="7 9" id="KW-0472">Membrane</keyword>
<dbReference type="Proteomes" id="UP000029121">
    <property type="component" value="Unassembled WGS sequence"/>
</dbReference>
<evidence type="ECO:0000256" key="5">
    <source>
        <dbReference type="ARBA" id="ARBA00022989"/>
    </source>
</evidence>
<evidence type="ECO:0000313" key="12">
    <source>
        <dbReference type="Proteomes" id="UP000029121"/>
    </source>
</evidence>
<comment type="similarity">
    <text evidence="2 8">Belongs to the EMP24/GP25L family.</text>
</comment>
<sequence length="298" mass="34582">ARTTKYYIKPVYREEPKNYRPVWYAEAVQTSESILSVFTNKTYTRVKNHYIVIEVRPRIQSRKKKKKGKRRERDSKILCEFFKMFINSQKLWTTTLVILAIWSPISQSLHFDLHSGRTKCIAEDIKSNSMTVGKYSIDNPHEGQALPQSHKISVKVTSNAGNNYHHAEQVDSGQFAFSAVEAGDYMACFTAVDHKPELALSIDFEWKTGVQSKSWAKVAKKSQVEVMEFEVKSLLDTVNSIHEEMYYLRDREEEMQDLNRSTHTKMAWLSVLSFFVCIGVAGMQFLHLKTFFEKKKVI</sequence>
<dbReference type="GO" id="GO:0016020">
    <property type="term" value="C:membrane"/>
    <property type="evidence" value="ECO:0007669"/>
    <property type="project" value="UniProtKB-SubCell"/>
</dbReference>
<dbReference type="Pfam" id="PF01105">
    <property type="entry name" value="EMP24_GP25L"/>
    <property type="match status" value="1"/>
</dbReference>
<reference evidence="12" key="1">
    <citation type="journal article" date="2013" name="Nat. Genet.">
        <title>The Capsella rubella genome and the genomic consequences of rapid mating system evolution.</title>
        <authorList>
            <person name="Slotte T."/>
            <person name="Hazzouri K.M."/>
            <person name="Agren J.A."/>
            <person name="Koenig D."/>
            <person name="Maumus F."/>
            <person name="Guo Y.L."/>
            <person name="Steige K."/>
            <person name="Platts A.E."/>
            <person name="Escobar J.S."/>
            <person name="Newman L.K."/>
            <person name="Wang W."/>
            <person name="Mandakova T."/>
            <person name="Vello E."/>
            <person name="Smith L.M."/>
            <person name="Henz S.R."/>
            <person name="Steffen J."/>
            <person name="Takuno S."/>
            <person name="Brandvain Y."/>
            <person name="Coop G."/>
            <person name="Andolfatto P."/>
            <person name="Hu T.T."/>
            <person name="Blanchette M."/>
            <person name="Clark R.M."/>
            <person name="Quesneville H."/>
            <person name="Nordborg M."/>
            <person name="Gaut B.S."/>
            <person name="Lysak M.A."/>
            <person name="Jenkins J."/>
            <person name="Grimwood J."/>
            <person name="Chapman J."/>
            <person name="Prochnik S."/>
            <person name="Shu S."/>
            <person name="Rokhsar D."/>
            <person name="Schmutz J."/>
            <person name="Weigel D."/>
            <person name="Wright S.I."/>
        </authorList>
    </citation>
    <scope>NUCLEOTIDE SEQUENCE [LARGE SCALE GENOMIC DNA]</scope>
    <source>
        <strain evidence="12">cv. Monte Gargano</strain>
    </source>
</reference>
<keyword evidence="6" id="KW-0175">Coiled coil</keyword>
<dbReference type="PANTHER" id="PTHR22811">
    <property type="entry name" value="TRANSMEMBRANE EMP24 DOMAIN-CONTAINING PROTEIN"/>
    <property type="match status" value="1"/>
</dbReference>
<evidence type="ECO:0000256" key="9">
    <source>
        <dbReference type="SAM" id="Phobius"/>
    </source>
</evidence>
<feature type="transmembrane region" description="Helical" evidence="9">
    <location>
        <begin position="266"/>
        <end position="286"/>
    </location>
</feature>
<comment type="subcellular location">
    <subcellularLocation>
        <location evidence="1 8">Membrane</location>
        <topology evidence="1 8">Single-pass type I membrane protein</topology>
    </subcellularLocation>
</comment>
<feature type="non-terminal residue" evidence="11">
    <location>
        <position position="1"/>
    </location>
</feature>